<evidence type="ECO:0000313" key="1">
    <source>
        <dbReference type="EMBL" id="TFY53549.1"/>
    </source>
</evidence>
<evidence type="ECO:0000313" key="2">
    <source>
        <dbReference type="Proteomes" id="UP000298390"/>
    </source>
</evidence>
<proteinExistence type="predicted"/>
<gene>
    <name evidence="1" type="ORF">EVJ58_g9390</name>
</gene>
<dbReference type="STRING" id="34475.A0A4Y9XYA6"/>
<dbReference type="CDD" id="cd09272">
    <property type="entry name" value="RNase_HI_RT_Ty1"/>
    <property type="match status" value="1"/>
</dbReference>
<dbReference type="EMBL" id="SEKV01000807">
    <property type="protein sequence ID" value="TFY53549.1"/>
    <property type="molecule type" value="Genomic_DNA"/>
</dbReference>
<sequence>MGMAMMYARATVCFVANRSDYDRYVGYMGYIPLELGQLSPLATLILVDNQSAMALAKNATFHDRTKHIAVRYHFIREKIDDGEVRVEYVPTGDQVADVLTKALAREKHERFATGMGLVTSAAR</sequence>
<reference evidence="1 2" key="1">
    <citation type="submission" date="2019-01" db="EMBL/GenBank/DDBJ databases">
        <title>Genome sequencing of the rare red list fungi Fomitopsis rosea.</title>
        <authorList>
            <person name="Buettner E."/>
            <person name="Kellner H."/>
        </authorList>
    </citation>
    <scope>NUCLEOTIDE SEQUENCE [LARGE SCALE GENOMIC DNA]</scope>
    <source>
        <strain evidence="1 2">DSM 105464</strain>
    </source>
</reference>
<comment type="caution">
    <text evidence="1">The sequence shown here is derived from an EMBL/GenBank/DDBJ whole genome shotgun (WGS) entry which is preliminary data.</text>
</comment>
<protein>
    <submittedName>
        <fullName evidence="1">Uncharacterized protein</fullName>
    </submittedName>
</protein>
<accession>A0A4Y9XYA6</accession>
<dbReference type="Proteomes" id="UP000298390">
    <property type="component" value="Unassembled WGS sequence"/>
</dbReference>
<organism evidence="1 2">
    <name type="scientific">Rhodofomes roseus</name>
    <dbReference type="NCBI Taxonomy" id="34475"/>
    <lineage>
        <taxon>Eukaryota</taxon>
        <taxon>Fungi</taxon>
        <taxon>Dikarya</taxon>
        <taxon>Basidiomycota</taxon>
        <taxon>Agaricomycotina</taxon>
        <taxon>Agaricomycetes</taxon>
        <taxon>Polyporales</taxon>
        <taxon>Rhodofomes</taxon>
    </lineage>
</organism>
<name>A0A4Y9XYA6_9APHY</name>
<dbReference type="AlphaFoldDB" id="A0A4Y9XYA6"/>